<comment type="caution">
    <text evidence="4">The sequence shown here is derived from an EMBL/GenBank/DDBJ whole genome shotgun (WGS) entry which is preliminary data.</text>
</comment>
<name>A0ABV2BXE2_9GAMM</name>
<dbReference type="PANTHER" id="PTHR11579">
    <property type="entry name" value="PROTEIN-L-ISOASPARTATE O-METHYLTRANSFERASE"/>
    <property type="match status" value="1"/>
</dbReference>
<protein>
    <recommendedName>
        <fullName evidence="2">Protein-L-isoaspartate O-methyltransferase</fullName>
    </recommendedName>
    <alternativeName>
        <fullName evidence="3">Protein L-isoaspartyl methyltransferase</fullName>
    </alternativeName>
</protein>
<dbReference type="EMBL" id="JBEVCJ010000024">
    <property type="protein sequence ID" value="MET1256608.1"/>
    <property type="molecule type" value="Genomic_DNA"/>
</dbReference>
<comment type="similarity">
    <text evidence="1">Belongs to the methyltransferase superfamily. L-isoaspartyl/D-aspartyl protein methyltransferase family.</text>
</comment>
<evidence type="ECO:0000256" key="1">
    <source>
        <dbReference type="ARBA" id="ARBA00005369"/>
    </source>
</evidence>
<evidence type="ECO:0000256" key="3">
    <source>
        <dbReference type="ARBA" id="ARBA00030757"/>
    </source>
</evidence>
<dbReference type="CDD" id="cd02440">
    <property type="entry name" value="AdoMet_MTases"/>
    <property type="match status" value="1"/>
</dbReference>
<evidence type="ECO:0000313" key="5">
    <source>
        <dbReference type="Proteomes" id="UP001548189"/>
    </source>
</evidence>
<keyword evidence="5" id="KW-1185">Reference proteome</keyword>
<reference evidence="4 5" key="1">
    <citation type="submission" date="2024-06" db="EMBL/GenBank/DDBJ databases">
        <authorList>
            <person name="Li F."/>
        </authorList>
    </citation>
    <scope>NUCLEOTIDE SEQUENCE [LARGE SCALE GENOMIC DNA]</scope>
    <source>
        <strain evidence="4 5">GXAS 311</strain>
    </source>
</reference>
<dbReference type="InterPro" id="IPR000682">
    <property type="entry name" value="PCMT"/>
</dbReference>
<gene>
    <name evidence="4" type="ORF">ABVT43_15820</name>
</gene>
<dbReference type="Proteomes" id="UP001548189">
    <property type="component" value="Unassembled WGS sequence"/>
</dbReference>
<dbReference type="InterPro" id="IPR029063">
    <property type="entry name" value="SAM-dependent_MTases_sf"/>
</dbReference>
<evidence type="ECO:0000313" key="4">
    <source>
        <dbReference type="EMBL" id="MET1256608.1"/>
    </source>
</evidence>
<dbReference type="RefSeq" id="WP_353897192.1">
    <property type="nucleotide sequence ID" value="NZ_JBEVCJ010000024.1"/>
</dbReference>
<sequence>MNIEKARFNMIEQQIKPWKVFDKKLLGAMATIPREQFVPEEHRNLAYADVAIPLGHNQSMLAPRELARMIQALTLEGQEKVLEIGCGHGYASAILGKLAKHVYSVDIISEFVEFSQQKVGALAVENVTFEEFDATEGWLAHAPYDAILITSAMEKLPDVMKKNLSHTGRIAAILGDHLAQNACLCKLTDNKEWDIEILFPVAAQPMINAERANRFIF</sequence>
<evidence type="ECO:0000256" key="2">
    <source>
        <dbReference type="ARBA" id="ARBA00013346"/>
    </source>
</evidence>
<organism evidence="4 5">
    <name type="scientific">Aliikangiella maris</name>
    <dbReference type="NCBI Taxonomy" id="3162458"/>
    <lineage>
        <taxon>Bacteria</taxon>
        <taxon>Pseudomonadati</taxon>
        <taxon>Pseudomonadota</taxon>
        <taxon>Gammaproteobacteria</taxon>
        <taxon>Oceanospirillales</taxon>
        <taxon>Pleioneaceae</taxon>
        <taxon>Aliikangiella</taxon>
    </lineage>
</organism>
<dbReference type="PANTHER" id="PTHR11579:SF18">
    <property type="entry name" value="PROTEIN-L-ISOASPARTATE O-METHYLTRANSFERASE"/>
    <property type="match status" value="1"/>
</dbReference>
<dbReference type="Gene3D" id="3.40.50.150">
    <property type="entry name" value="Vaccinia Virus protein VP39"/>
    <property type="match status" value="1"/>
</dbReference>
<proteinExistence type="inferred from homology"/>
<accession>A0ABV2BXE2</accession>
<dbReference type="SUPFAM" id="SSF53335">
    <property type="entry name" value="S-adenosyl-L-methionine-dependent methyltransferases"/>
    <property type="match status" value="1"/>
</dbReference>
<dbReference type="Pfam" id="PF01135">
    <property type="entry name" value="PCMT"/>
    <property type="match status" value="1"/>
</dbReference>